<evidence type="ECO:0000313" key="8">
    <source>
        <dbReference type="EMBL" id="MDO7881037.1"/>
    </source>
</evidence>
<protein>
    <submittedName>
        <fullName evidence="8">Type II secretion system F family protein</fullName>
    </submittedName>
</protein>
<comment type="subcellular location">
    <subcellularLocation>
        <location evidence="1">Cell membrane</location>
        <topology evidence="1">Multi-pass membrane protein</topology>
    </subcellularLocation>
</comment>
<keyword evidence="2" id="KW-1003">Cell membrane</keyword>
<dbReference type="PANTHER" id="PTHR35007">
    <property type="entry name" value="INTEGRAL MEMBRANE PROTEIN-RELATED"/>
    <property type="match status" value="1"/>
</dbReference>
<evidence type="ECO:0000256" key="1">
    <source>
        <dbReference type="ARBA" id="ARBA00004651"/>
    </source>
</evidence>
<comment type="caution">
    <text evidence="8">The sequence shown here is derived from an EMBL/GenBank/DDBJ whole genome shotgun (WGS) entry which is preliminary data.</text>
</comment>
<gene>
    <name evidence="8" type="ORF">Q5716_02235</name>
</gene>
<organism evidence="8 9">
    <name type="scientific">Antiquaquibacter soli</name>
    <dbReference type="NCBI Taxonomy" id="3064523"/>
    <lineage>
        <taxon>Bacteria</taxon>
        <taxon>Bacillati</taxon>
        <taxon>Actinomycetota</taxon>
        <taxon>Actinomycetes</taxon>
        <taxon>Micrococcales</taxon>
        <taxon>Microbacteriaceae</taxon>
        <taxon>Antiquaquibacter</taxon>
    </lineage>
</organism>
<dbReference type="EMBL" id="JAUQUB010000001">
    <property type="protein sequence ID" value="MDO7881037.1"/>
    <property type="molecule type" value="Genomic_DNA"/>
</dbReference>
<dbReference type="Proteomes" id="UP001241072">
    <property type="component" value="Unassembled WGS sequence"/>
</dbReference>
<evidence type="ECO:0000313" key="9">
    <source>
        <dbReference type="Proteomes" id="UP001241072"/>
    </source>
</evidence>
<dbReference type="PANTHER" id="PTHR35007:SF4">
    <property type="entry name" value="CONSERVED TRANSMEMBRANE PROTEIN-RELATED"/>
    <property type="match status" value="1"/>
</dbReference>
<dbReference type="InterPro" id="IPR018076">
    <property type="entry name" value="T2SS_GspF_dom"/>
</dbReference>
<dbReference type="RefSeq" id="WP_305001457.1">
    <property type="nucleotide sequence ID" value="NZ_JAUQUB010000001.1"/>
</dbReference>
<evidence type="ECO:0000256" key="5">
    <source>
        <dbReference type="ARBA" id="ARBA00023136"/>
    </source>
</evidence>
<proteinExistence type="predicted"/>
<feature type="domain" description="Type II secretion system protein GspF" evidence="7">
    <location>
        <begin position="15"/>
        <end position="140"/>
    </location>
</feature>
<sequence>MRSAPALADVARVAQRLAVLLDAGVAPSAAWQFVADSDSRSAAPSISEHVARAAEPAGIADAIGAAALGRPAAESRAWRGLAAAWQVATTAGAPLASALREYARSLRELADAERDVEVALASPRATARVVLALPAIGVLFGALMGFGTLEVLFATPLGWACLAIGGALMFAARAWNWRLMKSARPVDSTPGLSCELLAIAMGGGASLDRARASADAATVRFGLVAADGGRADAAIRLATRAGVPVAELLRAEAEELRRDARSEAQRGAAALSVRLMLPLGLCVLPAFLVLGVAPLVAAVVTSVLDGLT</sequence>
<evidence type="ECO:0000259" key="7">
    <source>
        <dbReference type="Pfam" id="PF00482"/>
    </source>
</evidence>
<keyword evidence="9" id="KW-1185">Reference proteome</keyword>
<keyword evidence="4 6" id="KW-1133">Transmembrane helix</keyword>
<feature type="transmembrane region" description="Helical" evidence="6">
    <location>
        <begin position="275"/>
        <end position="300"/>
    </location>
</feature>
<keyword evidence="3 6" id="KW-0812">Transmembrane</keyword>
<feature type="transmembrane region" description="Helical" evidence="6">
    <location>
        <begin position="153"/>
        <end position="175"/>
    </location>
</feature>
<evidence type="ECO:0000256" key="4">
    <source>
        <dbReference type="ARBA" id="ARBA00022989"/>
    </source>
</evidence>
<evidence type="ECO:0000256" key="6">
    <source>
        <dbReference type="SAM" id="Phobius"/>
    </source>
</evidence>
<reference evidence="8 9" key="1">
    <citation type="submission" date="2023-07" db="EMBL/GenBank/DDBJ databases">
        <title>Protaetiibacter sp. nov WY-16 isolated from soil.</title>
        <authorList>
            <person name="Liu B."/>
            <person name="Wan Y."/>
        </authorList>
    </citation>
    <scope>NUCLEOTIDE SEQUENCE [LARGE SCALE GENOMIC DNA]</scope>
    <source>
        <strain evidence="8 9">WY-16</strain>
    </source>
</reference>
<keyword evidence="5 6" id="KW-0472">Membrane</keyword>
<dbReference type="Pfam" id="PF00482">
    <property type="entry name" value="T2SSF"/>
    <property type="match status" value="2"/>
</dbReference>
<evidence type="ECO:0000256" key="3">
    <source>
        <dbReference type="ARBA" id="ARBA00022692"/>
    </source>
</evidence>
<feature type="transmembrane region" description="Helical" evidence="6">
    <location>
        <begin position="129"/>
        <end position="147"/>
    </location>
</feature>
<name>A0ABT9BP20_9MICO</name>
<feature type="domain" description="Type II secretion system protein GspF" evidence="7">
    <location>
        <begin position="238"/>
        <end position="292"/>
    </location>
</feature>
<evidence type="ECO:0000256" key="2">
    <source>
        <dbReference type="ARBA" id="ARBA00022475"/>
    </source>
</evidence>
<accession>A0ABT9BP20</accession>